<reference evidence="1" key="1">
    <citation type="submission" date="2021-06" db="EMBL/GenBank/DDBJ databases">
        <authorList>
            <person name="Kallberg Y."/>
            <person name="Tangrot J."/>
            <person name="Rosling A."/>
        </authorList>
    </citation>
    <scope>NUCLEOTIDE SEQUENCE</scope>
    <source>
        <strain evidence="1">AU212A</strain>
    </source>
</reference>
<accession>A0ACA9JUV4</accession>
<comment type="caution">
    <text evidence="1">The sequence shown here is derived from an EMBL/GenBank/DDBJ whole genome shotgun (WGS) entry which is preliminary data.</text>
</comment>
<evidence type="ECO:0000313" key="1">
    <source>
        <dbReference type="EMBL" id="CAG8437478.1"/>
    </source>
</evidence>
<proteinExistence type="predicted"/>
<organism evidence="1 2">
    <name type="scientific">Scutellospora calospora</name>
    <dbReference type="NCBI Taxonomy" id="85575"/>
    <lineage>
        <taxon>Eukaryota</taxon>
        <taxon>Fungi</taxon>
        <taxon>Fungi incertae sedis</taxon>
        <taxon>Mucoromycota</taxon>
        <taxon>Glomeromycotina</taxon>
        <taxon>Glomeromycetes</taxon>
        <taxon>Diversisporales</taxon>
        <taxon>Gigasporaceae</taxon>
        <taxon>Scutellospora</taxon>
    </lineage>
</organism>
<protein>
    <submittedName>
        <fullName evidence="1">9765_t:CDS:1</fullName>
    </submittedName>
</protein>
<name>A0ACA9JUV4_9GLOM</name>
<dbReference type="Proteomes" id="UP000789860">
    <property type="component" value="Unassembled WGS sequence"/>
</dbReference>
<keyword evidence="2" id="KW-1185">Reference proteome</keyword>
<evidence type="ECO:0000313" key="2">
    <source>
        <dbReference type="Proteomes" id="UP000789860"/>
    </source>
</evidence>
<dbReference type="EMBL" id="CAJVPM010000179">
    <property type="protein sequence ID" value="CAG8437478.1"/>
    <property type="molecule type" value="Genomic_DNA"/>
</dbReference>
<gene>
    <name evidence="1" type="ORF">SCALOS_LOCUS369</name>
</gene>
<sequence>MTLTTDNIPTVPANNPITNSFSSFDDISKKVLRANYPSNFRKTSFISNGGNVSSSSDSNSYDIEQILEVLLSTNLNPSNTFEHDLLELLVSGCNTINMTDEHMTSKFSRIIFTFCSRHMVRLNDNEAKQPPLDILLNFLIGSYTKATQVSYIVDILRALSQVLYENGANCPKQILQTLLPVARYDYPNLEIRRMAINGLGNLCFRSGTKLQTEYRSIYEVLLSNLITIEPNLDDPAFLKVNFSTLRALQFIMNEDKTIVTETFSETIEAIKRYIFFNADELKKFALNSDRTRTNSGNMRNNGLTSPRSPTHSRHSRTRSLGRSWLSSDSELSDGEHVQTRRRNEDSRIRSNAVGCLQSVARTAPKLLYPHWNHFLPDTHASISSAPSLFTLIQYEAMPAVRISACSVITTMIDGSKQYLAAADDREIKSSFTSLSAKLGAIVRELHAGLLQILAKENHGAILIQLLKCCNTLVNNTAYDRLSGGYLSRLYYAIVRFLNHEEVENLIQAAVINDGTAQNFEIINILAFLIKLIGNHSQHSSMRIEAWGVLCACTRTHFVVISPLWDQINPLIEIDLKCEDINIRTASIMFLVEYARELAAACGSRQNDAEESNSETQQYQNLDLTKVFEWWIAVLVKHVQMASNDKCHAVKAHACDFLSYIPANIFSSLPNRNFCIKILLNYSKDESANVRAAACRGLGVYILFPSLQQDTKFASDMALTVIQQMSDQNLLVRVRSSWALGNLCDTMVILSNPSNISQGVTPRNANLNEFLINVLWAKIVKAGLSAANDNDKVRPNGVRTLGSIIHVLPTNFIVREERGLIKDVVRWNACYAASNMLRNPNFPIGQKSNTWSVQLYDALIRAVQTSKNFKVRINASLALATPTTRDKYGDITTFIKILQAVVTSLENIDNLTGTGFSEVKYQEQLKNQLLATYQHLISISMYSDQKHIEPFIERFAKWRENMNETQII</sequence>